<dbReference type="Gene3D" id="2.60.40.4070">
    <property type="match status" value="1"/>
</dbReference>
<dbReference type="InterPro" id="IPR008979">
    <property type="entry name" value="Galactose-bd-like_sf"/>
</dbReference>
<dbReference type="PANTHER" id="PTHR31956:SF1">
    <property type="entry name" value="NON-SPECIFIC PHOSPHOLIPASE C1"/>
    <property type="match status" value="1"/>
</dbReference>
<dbReference type="InterPro" id="IPR017850">
    <property type="entry name" value="Alkaline_phosphatase_core_sf"/>
</dbReference>
<dbReference type="SUPFAM" id="SSF49299">
    <property type="entry name" value="PKD domain"/>
    <property type="match status" value="2"/>
</dbReference>
<dbReference type="InterPro" id="IPR022409">
    <property type="entry name" value="PKD/Chitinase_dom"/>
</dbReference>
<sequence>MENRPYDKVVNQPYISSLIANGAVFTNSFALLHPSQPNYIALWSGSTQGCVNDVCPVPGSPFTTENLGHACEAAGLRWRAYSEDLPWAGSDTCRANNLYARKHDPWADFANLNHANERPYTDLAVDIANGALPDLAFVIPNLCNDMHDCSTAQGDTWLAGNVPAMLAALGPNGLLVLTWDEADHSPGNHILTVFCGQPVKRGFASADTVNHYTLLRAICEGLGLTPFMAAASERPIAGVWADRNLVTNPSFESSTAGWNAYHGATIARVPGGTDGAYALEIQGPANTGPFGVNDAPNWVSPVAAAGARYRCTAWVRSATGTGNAQIQVREFVSGVQKGTMFRSPAVPLSSAWQMIATDYVVANPGTTLDLQVIDVPVTPGEVFQADAVSIYLAGTDRAPVVTAPAVTGAEGSPITVNVTAVDPDKNPIGTLSADLSALPPGNNATFVPGPGNTTGTLTWTPSFADGGRSYPVSFTAGNALTGSTLTTLTIANVNRRPQASLAVAPATGVAPLAVRADASASTDPDGPLASYTFDFGDGTVVGPQSSPVATHTLAPGGWTVTLGVNDGEGGTGSASMPVTAYPNLVENPSFESSTAGWKASSGVTLTRVPGGYDGAWALEVQGPQTLTIFEVNDAPNWVNPVAAPGSRYRYTAWVRSAAGIGSARLRVREFLGGVQIGAVVRSQAVALSPAWQMLTSEFVATTAGSTLDFQVTDTPAAPGEVFDVDAVSIYLAGTDAAPTVTAPGATSGSAGTPITVRVTASDPDGDAIRSLVADLSSLPPGNDATFTPDPSNTSGSLTWTPDLADAGRSYSVTFTASNPLSGSAVTIISVTRPNHLPIAALSVTPPAGVAPLAVTADASASTDLDGPLASYAFDFGDGTVVGPQGSPVATHTFAPGVWRVTLRVDDGDGGSDFATASVTAYRNLVTNPSFETSTTGWNGYAGATVARTLGGHSGAFALAVKGPDTTTVFGVNDAPDWVSPVAGAGTRYRFAAWVRSGGETDGSAGLQIRELLNGVQQAPTLRSPAVPLSAAWQMLTVDYVATTAGSNLNFQVIDYPVARGETFLTDDISIVIAPDAATAAAAGRDSREESGERPAAPTSAGPLGSQEGWAGPEEAFRASVSPNPFLSGGALSFGMRRAGPVRAQVFDVRGRCVRTLIDGDWPAGRQIIALDGRDDRGAMLPAGVYYYRVRTAEGSQTGRFLLLR</sequence>
<evidence type="ECO:0000313" key="5">
    <source>
        <dbReference type="Proteomes" id="UP000320184"/>
    </source>
</evidence>
<dbReference type="InterPro" id="IPR007312">
    <property type="entry name" value="Phosphoesterase"/>
</dbReference>
<dbReference type="SMART" id="SM00089">
    <property type="entry name" value="PKD"/>
    <property type="match status" value="2"/>
</dbReference>
<gene>
    <name evidence="4" type="ORF">E6K73_04675</name>
</gene>
<feature type="region of interest" description="Disordered" evidence="2">
    <location>
        <begin position="1081"/>
        <end position="1108"/>
    </location>
</feature>
<evidence type="ECO:0000259" key="3">
    <source>
        <dbReference type="PROSITE" id="PS50093"/>
    </source>
</evidence>
<name>A0A538SK93_UNCEI</name>
<dbReference type="GO" id="GO:0042578">
    <property type="term" value="F:phosphoric ester hydrolase activity"/>
    <property type="evidence" value="ECO:0007669"/>
    <property type="project" value="UniProtKB-ARBA"/>
</dbReference>
<feature type="domain" description="PKD" evidence="3">
    <location>
        <begin position="497"/>
        <end position="579"/>
    </location>
</feature>
<proteinExistence type="predicted"/>
<dbReference type="PANTHER" id="PTHR31956">
    <property type="entry name" value="NON-SPECIFIC PHOSPHOLIPASE C4-RELATED"/>
    <property type="match status" value="1"/>
</dbReference>
<evidence type="ECO:0000256" key="2">
    <source>
        <dbReference type="SAM" id="MobiDB-lite"/>
    </source>
</evidence>
<keyword evidence="1" id="KW-0378">Hydrolase</keyword>
<dbReference type="Gene3D" id="3.40.720.10">
    <property type="entry name" value="Alkaline Phosphatase, subunit A"/>
    <property type="match status" value="1"/>
</dbReference>
<evidence type="ECO:0000256" key="1">
    <source>
        <dbReference type="ARBA" id="ARBA00022801"/>
    </source>
</evidence>
<organism evidence="4 5">
    <name type="scientific">Eiseniibacteriota bacterium</name>
    <dbReference type="NCBI Taxonomy" id="2212470"/>
    <lineage>
        <taxon>Bacteria</taxon>
        <taxon>Candidatus Eiseniibacteriota</taxon>
    </lineage>
</organism>
<comment type="caution">
    <text evidence="4">The sequence shown here is derived from an EMBL/GenBank/DDBJ whole genome shotgun (WGS) entry which is preliminary data.</text>
</comment>
<dbReference type="Gene3D" id="2.60.40.10">
    <property type="entry name" value="Immunoglobulins"/>
    <property type="match status" value="2"/>
</dbReference>
<dbReference type="InterPro" id="IPR000601">
    <property type="entry name" value="PKD_dom"/>
</dbReference>
<dbReference type="Pfam" id="PF17963">
    <property type="entry name" value="Big_9"/>
    <property type="match status" value="1"/>
</dbReference>
<dbReference type="EMBL" id="VBOT01000053">
    <property type="protein sequence ID" value="TMQ51793.1"/>
    <property type="molecule type" value="Genomic_DNA"/>
</dbReference>
<dbReference type="InterPro" id="IPR035986">
    <property type="entry name" value="PKD_dom_sf"/>
</dbReference>
<dbReference type="Pfam" id="PF04185">
    <property type="entry name" value="Phosphoesterase"/>
    <property type="match status" value="1"/>
</dbReference>
<dbReference type="InterPro" id="IPR013783">
    <property type="entry name" value="Ig-like_fold"/>
</dbReference>
<dbReference type="AlphaFoldDB" id="A0A538SK93"/>
<dbReference type="PROSITE" id="PS50093">
    <property type="entry name" value="PKD"/>
    <property type="match status" value="1"/>
</dbReference>
<dbReference type="Proteomes" id="UP000320184">
    <property type="component" value="Unassembled WGS sequence"/>
</dbReference>
<dbReference type="Pfam" id="PF18911">
    <property type="entry name" value="PKD_4"/>
    <property type="match status" value="2"/>
</dbReference>
<dbReference type="Gene3D" id="2.60.120.260">
    <property type="entry name" value="Galactose-binding domain-like"/>
    <property type="match status" value="3"/>
</dbReference>
<accession>A0A538SK93</accession>
<dbReference type="CDD" id="cd00146">
    <property type="entry name" value="PKD"/>
    <property type="match status" value="2"/>
</dbReference>
<dbReference type="SUPFAM" id="SSF49785">
    <property type="entry name" value="Galactose-binding domain-like"/>
    <property type="match status" value="3"/>
</dbReference>
<evidence type="ECO:0000313" key="4">
    <source>
        <dbReference type="EMBL" id="TMQ51793.1"/>
    </source>
</evidence>
<protein>
    <submittedName>
        <fullName evidence="4">PKD domain-containing protein</fullName>
    </submittedName>
</protein>
<reference evidence="4 5" key="1">
    <citation type="journal article" date="2019" name="Nat. Microbiol.">
        <title>Mediterranean grassland soil C-N compound turnover is dependent on rainfall and depth, and is mediated by genomically divergent microorganisms.</title>
        <authorList>
            <person name="Diamond S."/>
            <person name="Andeer P.F."/>
            <person name="Li Z."/>
            <person name="Crits-Christoph A."/>
            <person name="Burstein D."/>
            <person name="Anantharaman K."/>
            <person name="Lane K.R."/>
            <person name="Thomas B.C."/>
            <person name="Pan C."/>
            <person name="Northen T.R."/>
            <person name="Banfield J.F."/>
        </authorList>
    </citation>
    <scope>NUCLEOTIDE SEQUENCE [LARGE SCALE GENOMIC DNA]</scope>
    <source>
        <strain evidence="4">WS_3</strain>
    </source>
</reference>